<proteinExistence type="predicted"/>
<evidence type="ECO:0000313" key="2">
    <source>
        <dbReference type="EMBL" id="TNJ40849.1"/>
    </source>
</evidence>
<evidence type="ECO:0000313" key="3">
    <source>
        <dbReference type="Proteomes" id="UP000308713"/>
    </source>
</evidence>
<feature type="transmembrane region" description="Helical" evidence="1">
    <location>
        <begin position="69"/>
        <end position="87"/>
    </location>
</feature>
<dbReference type="EMBL" id="VDCS01000040">
    <property type="protein sequence ID" value="TNJ40849.1"/>
    <property type="molecule type" value="Genomic_DNA"/>
</dbReference>
<dbReference type="OrthoDB" id="1451329at2"/>
<feature type="transmembrane region" description="Helical" evidence="1">
    <location>
        <begin position="93"/>
        <end position="109"/>
    </location>
</feature>
<comment type="caution">
    <text evidence="2">The sequence shown here is derived from an EMBL/GenBank/DDBJ whole genome shotgun (WGS) entry which is preliminary data.</text>
</comment>
<keyword evidence="1" id="KW-1133">Transmembrane helix</keyword>
<keyword evidence="1" id="KW-0812">Transmembrane</keyword>
<accession>A0A5C4SD19</accession>
<dbReference type="AlphaFoldDB" id="A0A5C4SD19"/>
<keyword evidence="1" id="KW-0472">Membrane</keyword>
<sequence length="127" mass="14734">MTLTNKFQIDRTIQTKKSESELSESLKKFDCKKMVFVNQKILISGKVFYDFICDLNIPEVKLTVKPKRTLLIAVLIFLTLWTIGFIYQNGILIGLPLTTAFIVFGAYVHKRMMELNLDEIIELIEKE</sequence>
<evidence type="ECO:0000256" key="1">
    <source>
        <dbReference type="SAM" id="Phobius"/>
    </source>
</evidence>
<organism evidence="2 3">
    <name type="scientific">Allotamlana fucoidanivorans</name>
    <dbReference type="NCBI Taxonomy" id="2583814"/>
    <lineage>
        <taxon>Bacteria</taxon>
        <taxon>Pseudomonadati</taxon>
        <taxon>Bacteroidota</taxon>
        <taxon>Flavobacteriia</taxon>
        <taxon>Flavobacteriales</taxon>
        <taxon>Flavobacteriaceae</taxon>
        <taxon>Allotamlana</taxon>
    </lineage>
</organism>
<protein>
    <submittedName>
        <fullName evidence="2">Uncharacterized protein</fullName>
    </submittedName>
</protein>
<name>A0A5C4SD19_9FLAO</name>
<keyword evidence="3" id="KW-1185">Reference proteome</keyword>
<reference evidence="2 3" key="1">
    <citation type="submission" date="2019-05" db="EMBL/GenBank/DDBJ databases">
        <title>Tamlana fucoidanivorans sp. nov., isolated from the surface of algae collected from Fujian province in China.</title>
        <authorList>
            <person name="Li J."/>
        </authorList>
    </citation>
    <scope>NUCLEOTIDE SEQUENCE [LARGE SCALE GENOMIC DNA]</scope>
    <source>
        <strain evidence="2 3">CW2-9</strain>
    </source>
</reference>
<gene>
    <name evidence="2" type="ORF">FGF67_16740</name>
</gene>
<dbReference type="Proteomes" id="UP000308713">
    <property type="component" value="Unassembled WGS sequence"/>
</dbReference>
<dbReference type="RefSeq" id="WP_139698905.1">
    <property type="nucleotide sequence ID" value="NZ_CP074074.1"/>
</dbReference>